<dbReference type="Proteomes" id="UP000230154">
    <property type="component" value="Unassembled WGS sequence"/>
</dbReference>
<accession>A0A2H0TQY4</accession>
<dbReference type="EMBL" id="PFCB01000016">
    <property type="protein sequence ID" value="PIR74561.1"/>
    <property type="molecule type" value="Genomic_DNA"/>
</dbReference>
<dbReference type="SUPFAM" id="SSF50156">
    <property type="entry name" value="PDZ domain-like"/>
    <property type="match status" value="1"/>
</dbReference>
<dbReference type="AlphaFoldDB" id="A0A2H0TQY4"/>
<keyword evidence="1" id="KW-1133">Transmembrane helix</keyword>
<evidence type="ECO:0008006" key="4">
    <source>
        <dbReference type="Google" id="ProtNLM"/>
    </source>
</evidence>
<keyword evidence="1" id="KW-0472">Membrane</keyword>
<gene>
    <name evidence="2" type="ORF">COU35_01625</name>
</gene>
<evidence type="ECO:0000256" key="1">
    <source>
        <dbReference type="SAM" id="Phobius"/>
    </source>
</evidence>
<dbReference type="Gene3D" id="2.30.42.10">
    <property type="match status" value="1"/>
</dbReference>
<comment type="caution">
    <text evidence="2">The sequence shown here is derived from an EMBL/GenBank/DDBJ whole genome shotgun (WGS) entry which is preliminary data.</text>
</comment>
<evidence type="ECO:0000313" key="3">
    <source>
        <dbReference type="Proteomes" id="UP000230154"/>
    </source>
</evidence>
<proteinExistence type="predicted"/>
<sequence>MKQAPHLPKKDFDIDSPRVIFLFVMIAFLAFSSAIAGTLATVAWITPSGGSTVRTNTFLRQASPASTEISPLDLLIEQQVRQRSVGIYNADKQTPEGVFLPDSFIAPAAVLNAEGWSVAYIPEYRIGAGKKWLVVTAQGDIVKVQQAIHDTLNDLVYFKIVGDGFRGDISFFDWKDDPSGQFYAFDIQHFAGVSVSTRHLKDSVQTLPIWEPQSFLKVIGDEIHSGDLLLNSSGVLVGIVSEDGTIVESWQINLQVPSLFENKIVSYFAVPVSGSSVEAYQQGDRVIHAPAFFVTHAVGKASASTLAVGDIITHVDDQPFDSEFTAKYLLEATDPVKFGILRKGESTTVVVAQQYVSL</sequence>
<dbReference type="InterPro" id="IPR036034">
    <property type="entry name" value="PDZ_sf"/>
</dbReference>
<name>A0A2H0TQY4_9BACT</name>
<keyword evidence="1" id="KW-0812">Transmembrane</keyword>
<reference evidence="3" key="1">
    <citation type="submission" date="2017-09" db="EMBL/GenBank/DDBJ databases">
        <title>Depth-based differentiation of microbial function through sediment-hosted aquifers and enrichment of novel symbionts in the deep terrestrial subsurface.</title>
        <authorList>
            <person name="Probst A.J."/>
            <person name="Ladd B."/>
            <person name="Jarett J.K."/>
            <person name="Geller-Mcgrath D.E."/>
            <person name="Sieber C.M.K."/>
            <person name="Emerson J.B."/>
            <person name="Anantharaman K."/>
            <person name="Thomas B.C."/>
            <person name="Malmstrom R."/>
            <person name="Stieglmeier M."/>
            <person name="Klingl A."/>
            <person name="Woyke T."/>
            <person name="Ryan C.M."/>
            <person name="Banfield J.F."/>
        </authorList>
    </citation>
    <scope>NUCLEOTIDE SEQUENCE [LARGE SCALE GENOMIC DNA]</scope>
</reference>
<protein>
    <recommendedName>
        <fullName evidence="4">PDZ domain-containing protein</fullName>
    </recommendedName>
</protein>
<feature type="transmembrane region" description="Helical" evidence="1">
    <location>
        <begin position="20"/>
        <end position="45"/>
    </location>
</feature>
<organism evidence="2 3">
    <name type="scientific">Candidatus Magasanikbacteria bacterium CG10_big_fil_rev_8_21_14_0_10_47_10</name>
    <dbReference type="NCBI Taxonomy" id="1974652"/>
    <lineage>
        <taxon>Bacteria</taxon>
        <taxon>Candidatus Magasanikiibacteriota</taxon>
    </lineage>
</organism>
<evidence type="ECO:0000313" key="2">
    <source>
        <dbReference type="EMBL" id="PIR74561.1"/>
    </source>
</evidence>